<gene>
    <name evidence="8" type="ORF">BDP27DRAFT_1355380</name>
</gene>
<keyword evidence="3 7" id="KW-0134">Cell wall</keyword>
<name>A0A9P5TUE4_9AGAR</name>
<evidence type="ECO:0000313" key="9">
    <source>
        <dbReference type="Proteomes" id="UP000772434"/>
    </source>
</evidence>
<dbReference type="GO" id="GO:0009277">
    <property type="term" value="C:fungal-type cell wall"/>
    <property type="evidence" value="ECO:0007669"/>
    <property type="project" value="InterPro"/>
</dbReference>
<dbReference type="CDD" id="cd23507">
    <property type="entry name" value="hydrophobin_I"/>
    <property type="match status" value="1"/>
</dbReference>
<evidence type="ECO:0000256" key="2">
    <source>
        <dbReference type="ARBA" id="ARBA00010446"/>
    </source>
</evidence>
<protein>
    <recommendedName>
        <fullName evidence="7">Hydrophobin</fullName>
    </recommendedName>
</protein>
<evidence type="ECO:0000256" key="7">
    <source>
        <dbReference type="RuleBase" id="RU365009"/>
    </source>
</evidence>
<dbReference type="EMBL" id="JADNRY010001276">
    <property type="protein sequence ID" value="KAF9018583.1"/>
    <property type="molecule type" value="Genomic_DNA"/>
</dbReference>
<evidence type="ECO:0000256" key="3">
    <source>
        <dbReference type="ARBA" id="ARBA00022512"/>
    </source>
</evidence>
<comment type="similarity">
    <text evidence="2 7">Belongs to the fungal hydrophobin family.</text>
</comment>
<evidence type="ECO:0000256" key="1">
    <source>
        <dbReference type="ARBA" id="ARBA00004191"/>
    </source>
</evidence>
<keyword evidence="5 7" id="KW-1015">Disulfide bond</keyword>
<keyword evidence="9" id="KW-1185">Reference proteome</keyword>
<comment type="subcellular location">
    <subcellularLocation>
        <location evidence="1 7">Secreted</location>
        <location evidence="1 7">Cell wall</location>
    </subcellularLocation>
</comment>
<proteinExistence type="inferred from homology"/>
<evidence type="ECO:0000256" key="4">
    <source>
        <dbReference type="ARBA" id="ARBA00022525"/>
    </source>
</evidence>
<organism evidence="8 9">
    <name type="scientific">Rhodocollybia butyracea</name>
    <dbReference type="NCBI Taxonomy" id="206335"/>
    <lineage>
        <taxon>Eukaryota</taxon>
        <taxon>Fungi</taxon>
        <taxon>Dikarya</taxon>
        <taxon>Basidiomycota</taxon>
        <taxon>Agaricomycotina</taxon>
        <taxon>Agaricomycetes</taxon>
        <taxon>Agaricomycetidae</taxon>
        <taxon>Agaricales</taxon>
        <taxon>Marasmiineae</taxon>
        <taxon>Omphalotaceae</taxon>
        <taxon>Rhodocollybia</taxon>
    </lineage>
</organism>
<accession>A0A9P5TUE4</accession>
<dbReference type="GO" id="GO:0005199">
    <property type="term" value="F:structural constituent of cell wall"/>
    <property type="evidence" value="ECO:0007669"/>
    <property type="project" value="InterPro"/>
</dbReference>
<comment type="caution">
    <text evidence="8">The sequence shown here is derived from an EMBL/GenBank/DDBJ whole genome shotgun (WGS) entry which is preliminary data.</text>
</comment>
<dbReference type="Pfam" id="PF01185">
    <property type="entry name" value="Hydrophobin"/>
    <property type="match status" value="1"/>
</dbReference>
<keyword evidence="4 7" id="KW-0964">Secreted</keyword>
<dbReference type="Proteomes" id="UP000772434">
    <property type="component" value="Unassembled WGS sequence"/>
</dbReference>
<evidence type="ECO:0000256" key="6">
    <source>
        <dbReference type="ARBA" id="ARBA00093546"/>
    </source>
</evidence>
<dbReference type="InterPro" id="IPR001338">
    <property type="entry name" value="Class_I_Hydrophobin"/>
</dbReference>
<dbReference type="AlphaFoldDB" id="A0A9P5TUE4"/>
<keyword evidence="7" id="KW-0732">Signal</keyword>
<reference evidence="8" key="1">
    <citation type="submission" date="2020-11" db="EMBL/GenBank/DDBJ databases">
        <authorList>
            <consortium name="DOE Joint Genome Institute"/>
            <person name="Ahrendt S."/>
            <person name="Riley R."/>
            <person name="Andreopoulos W."/>
            <person name="Labutti K."/>
            <person name="Pangilinan J."/>
            <person name="Ruiz-Duenas F.J."/>
            <person name="Barrasa J.M."/>
            <person name="Sanchez-Garcia M."/>
            <person name="Camarero S."/>
            <person name="Miyauchi S."/>
            <person name="Serrano A."/>
            <person name="Linde D."/>
            <person name="Babiker R."/>
            <person name="Drula E."/>
            <person name="Ayuso-Fernandez I."/>
            <person name="Pacheco R."/>
            <person name="Padilla G."/>
            <person name="Ferreira P."/>
            <person name="Barriuso J."/>
            <person name="Kellner H."/>
            <person name="Castanera R."/>
            <person name="Alfaro M."/>
            <person name="Ramirez L."/>
            <person name="Pisabarro A.G."/>
            <person name="Kuo A."/>
            <person name="Tritt A."/>
            <person name="Lipzen A."/>
            <person name="He G."/>
            <person name="Yan M."/>
            <person name="Ng V."/>
            <person name="Cullen D."/>
            <person name="Martin F."/>
            <person name="Rosso M.-N."/>
            <person name="Henrissat B."/>
            <person name="Hibbett D."/>
            <person name="Martinez A.T."/>
            <person name="Grigoriev I.V."/>
        </authorList>
    </citation>
    <scope>NUCLEOTIDE SEQUENCE</scope>
    <source>
        <strain evidence="8">AH 40177</strain>
    </source>
</reference>
<sequence>MGRRGKGQGRSWCFRSGSRISMPRQQTPTLLSFVIMNLETNHLVAVGTHTHAAQAHFYHHSRYLYGRYHTPIEDCNTTSEPASGCTPGPIQCCKTIERANIPPFGPILSSLGIILLDLNILVGLNCAPMDMIGSTDTW</sequence>
<evidence type="ECO:0000256" key="5">
    <source>
        <dbReference type="ARBA" id="ARBA00023157"/>
    </source>
</evidence>
<comment type="subunit">
    <text evidence="6">Self-assembles to form functional amyloid fibrils called rodlets. Self-assembly into fibrillar rodlets occurs spontaneously at hydrophobic:hydrophilic interfaces and the rodlets further associate laterally to form amphipathic monolayers.</text>
</comment>
<evidence type="ECO:0000313" key="8">
    <source>
        <dbReference type="EMBL" id="KAF9018583.1"/>
    </source>
</evidence>